<keyword evidence="1" id="KW-0812">Transmembrane</keyword>
<evidence type="ECO:0000313" key="3">
    <source>
        <dbReference type="Proteomes" id="UP000007174"/>
    </source>
</evidence>
<protein>
    <submittedName>
        <fullName evidence="2">Uncharacterized protein</fullName>
    </submittedName>
</protein>
<sequence length="145" mass="16259">NLTTLGRVHRPLGLPLLRLVAIPRWEYSILCREETRGSGYLVLLQVALLFLITSIIHRPSFSETSPHSPVLPLGQSILRGLTCHHLIRPPTLVSLHKPASSHSRSQAHSHSHCCFTVCSSPVVSEKKHWSPLQSQEHVHLFVHLT</sequence>
<dbReference type="Proteomes" id="UP000007174">
    <property type="component" value="Unassembled WGS sequence"/>
</dbReference>
<dbReference type="EMBL" id="CACQ02006731">
    <property type="protein sequence ID" value="CCF44238.1"/>
    <property type="molecule type" value="Genomic_DNA"/>
</dbReference>
<reference evidence="3" key="1">
    <citation type="journal article" date="2012" name="Nat. Genet.">
        <title>Lifestyle transitions in plant pathogenic Colletotrichum fungi deciphered by genome and transcriptome analyses.</title>
        <authorList>
            <person name="O'Connell R.J."/>
            <person name="Thon M.R."/>
            <person name="Hacquard S."/>
            <person name="Amyotte S.G."/>
            <person name="Kleemann J."/>
            <person name="Torres M.F."/>
            <person name="Damm U."/>
            <person name="Buiate E.A."/>
            <person name="Epstein L."/>
            <person name="Alkan N."/>
            <person name="Altmueller J."/>
            <person name="Alvarado-Balderrama L."/>
            <person name="Bauser C.A."/>
            <person name="Becker C."/>
            <person name="Birren B.W."/>
            <person name="Chen Z."/>
            <person name="Choi J."/>
            <person name="Crouch J.A."/>
            <person name="Duvick J.P."/>
            <person name="Farman M.A."/>
            <person name="Gan P."/>
            <person name="Heiman D."/>
            <person name="Henrissat B."/>
            <person name="Howard R.J."/>
            <person name="Kabbage M."/>
            <person name="Koch C."/>
            <person name="Kracher B."/>
            <person name="Kubo Y."/>
            <person name="Law A.D."/>
            <person name="Lebrun M.-H."/>
            <person name="Lee Y.-H."/>
            <person name="Miyara I."/>
            <person name="Moore N."/>
            <person name="Neumann U."/>
            <person name="Nordstroem K."/>
            <person name="Panaccione D.G."/>
            <person name="Panstruga R."/>
            <person name="Place M."/>
            <person name="Proctor R.H."/>
            <person name="Prusky D."/>
            <person name="Rech G."/>
            <person name="Reinhardt R."/>
            <person name="Rollins J.A."/>
            <person name="Rounsley S."/>
            <person name="Schardl C.L."/>
            <person name="Schwartz D.C."/>
            <person name="Shenoy N."/>
            <person name="Shirasu K."/>
            <person name="Sikhakolli U.R."/>
            <person name="Stueber K."/>
            <person name="Sukno S.A."/>
            <person name="Sweigard J.A."/>
            <person name="Takano Y."/>
            <person name="Takahara H."/>
            <person name="Trail F."/>
            <person name="van der Does H.C."/>
            <person name="Voll L.M."/>
            <person name="Will I."/>
            <person name="Young S."/>
            <person name="Zeng Q."/>
            <person name="Zhang J."/>
            <person name="Zhou S."/>
            <person name="Dickman M.B."/>
            <person name="Schulze-Lefert P."/>
            <person name="Ver Loren van Themaat E."/>
            <person name="Ma L.-J."/>
            <person name="Vaillancourt L.J."/>
        </authorList>
    </citation>
    <scope>NUCLEOTIDE SEQUENCE [LARGE SCALE GENOMIC DNA]</scope>
    <source>
        <strain evidence="3">IMI 349063</strain>
    </source>
</reference>
<keyword evidence="1" id="KW-1133">Transmembrane helix</keyword>
<evidence type="ECO:0000256" key="1">
    <source>
        <dbReference type="SAM" id="Phobius"/>
    </source>
</evidence>
<evidence type="ECO:0000313" key="2">
    <source>
        <dbReference type="EMBL" id="CCF44238.1"/>
    </source>
</evidence>
<dbReference type="HOGENOM" id="CLU_1791436_0_0_1"/>
<gene>
    <name evidence="2" type="ORF">CH063_13700</name>
</gene>
<name>H1VVH8_COLHI</name>
<dbReference type="AlphaFoldDB" id="H1VVH8"/>
<organism evidence="2 3">
    <name type="scientific">Colletotrichum higginsianum (strain IMI 349063)</name>
    <name type="common">Crucifer anthracnose fungus</name>
    <dbReference type="NCBI Taxonomy" id="759273"/>
    <lineage>
        <taxon>Eukaryota</taxon>
        <taxon>Fungi</taxon>
        <taxon>Dikarya</taxon>
        <taxon>Ascomycota</taxon>
        <taxon>Pezizomycotina</taxon>
        <taxon>Sordariomycetes</taxon>
        <taxon>Hypocreomycetidae</taxon>
        <taxon>Glomerellales</taxon>
        <taxon>Glomerellaceae</taxon>
        <taxon>Colletotrichum</taxon>
        <taxon>Colletotrichum destructivum species complex</taxon>
    </lineage>
</organism>
<keyword evidence="1" id="KW-0472">Membrane</keyword>
<proteinExistence type="predicted"/>
<feature type="non-terminal residue" evidence="2">
    <location>
        <position position="145"/>
    </location>
</feature>
<feature type="transmembrane region" description="Helical" evidence="1">
    <location>
        <begin position="37"/>
        <end position="56"/>
    </location>
</feature>
<accession>H1VVH8</accession>